<dbReference type="GO" id="GO:0033499">
    <property type="term" value="P:galactose catabolic process via UDP-galactose, Leloir pathway"/>
    <property type="evidence" value="ECO:0007669"/>
    <property type="project" value="TreeGrafter"/>
</dbReference>
<dbReference type="PANTHER" id="PTHR10091:SF0">
    <property type="entry name" value="GALACTOSE MUTAROTASE"/>
    <property type="match status" value="1"/>
</dbReference>
<dbReference type="EMBL" id="CYPU01000010">
    <property type="protein sequence ID" value="CUH46298.1"/>
    <property type="molecule type" value="Genomic_DNA"/>
</dbReference>
<feature type="domain" description="Cytochrome c" evidence="5">
    <location>
        <begin position="550"/>
        <end position="712"/>
    </location>
</feature>
<dbReference type="InterPro" id="IPR014718">
    <property type="entry name" value="GH-type_carb-bd"/>
</dbReference>
<dbReference type="InterPro" id="IPR036909">
    <property type="entry name" value="Cyt_c-like_dom_sf"/>
</dbReference>
<keyword evidence="1 4" id="KW-0349">Heme</keyword>
<dbReference type="GO" id="GO:0030246">
    <property type="term" value="F:carbohydrate binding"/>
    <property type="evidence" value="ECO:0007669"/>
    <property type="project" value="InterPro"/>
</dbReference>
<accession>A0A0P1EAD4</accession>
<dbReference type="InterPro" id="IPR011013">
    <property type="entry name" value="Gal_mutarotase_sf_dom"/>
</dbReference>
<evidence type="ECO:0000256" key="2">
    <source>
        <dbReference type="ARBA" id="ARBA00022723"/>
    </source>
</evidence>
<keyword evidence="3 4" id="KW-0408">Iron</keyword>
<dbReference type="SUPFAM" id="SSF74650">
    <property type="entry name" value="Galactose mutarotase-like"/>
    <property type="match status" value="1"/>
</dbReference>
<keyword evidence="6" id="KW-0560">Oxidoreductase</keyword>
<dbReference type="EC" id="1.11.1.5" evidence="6"/>
<evidence type="ECO:0000313" key="6">
    <source>
        <dbReference type="EMBL" id="CUH46298.1"/>
    </source>
</evidence>
<dbReference type="Pfam" id="PF03150">
    <property type="entry name" value="CCP_MauG"/>
    <property type="match status" value="1"/>
</dbReference>
<dbReference type="OrthoDB" id="9805202at2"/>
<dbReference type="InterPro" id="IPR004852">
    <property type="entry name" value="Di-haem_cyt_c_peroxidsae"/>
</dbReference>
<dbReference type="SUPFAM" id="SSF46626">
    <property type="entry name" value="Cytochrome c"/>
    <property type="match status" value="2"/>
</dbReference>
<reference evidence="6 7" key="1">
    <citation type="submission" date="2015-09" db="EMBL/GenBank/DDBJ databases">
        <authorList>
            <consortium name="Swine Surveillance"/>
        </authorList>
    </citation>
    <scope>NUCLEOTIDE SEQUENCE [LARGE SCALE GENOMIC DNA]</scope>
    <source>
        <strain evidence="6 7">CECT 4292</strain>
    </source>
</reference>
<organism evidence="6 7">
    <name type="scientific">Ruegeria atlantica</name>
    <dbReference type="NCBI Taxonomy" id="81569"/>
    <lineage>
        <taxon>Bacteria</taxon>
        <taxon>Pseudomonadati</taxon>
        <taxon>Pseudomonadota</taxon>
        <taxon>Alphaproteobacteria</taxon>
        <taxon>Rhodobacterales</taxon>
        <taxon>Roseobacteraceae</taxon>
        <taxon>Ruegeria</taxon>
    </lineage>
</organism>
<dbReference type="AlphaFoldDB" id="A0A0P1EAD4"/>
<keyword evidence="6" id="KW-0575">Peroxidase</keyword>
<evidence type="ECO:0000256" key="1">
    <source>
        <dbReference type="ARBA" id="ARBA00022617"/>
    </source>
</evidence>
<dbReference type="GO" id="GO:0006006">
    <property type="term" value="P:glucose metabolic process"/>
    <property type="evidence" value="ECO:0007669"/>
    <property type="project" value="TreeGrafter"/>
</dbReference>
<dbReference type="InterPro" id="IPR008183">
    <property type="entry name" value="Aldose_1/G6P_1-epimerase"/>
</dbReference>
<evidence type="ECO:0000256" key="4">
    <source>
        <dbReference type="PROSITE-ProRule" id="PRU00433"/>
    </source>
</evidence>
<dbReference type="GO" id="GO:0046872">
    <property type="term" value="F:metal ion binding"/>
    <property type="evidence" value="ECO:0007669"/>
    <property type="project" value="UniProtKB-KW"/>
</dbReference>
<dbReference type="GO" id="GO:0020037">
    <property type="term" value="F:heme binding"/>
    <property type="evidence" value="ECO:0007669"/>
    <property type="project" value="InterPro"/>
</dbReference>
<protein>
    <submittedName>
        <fullName evidence="6">Cytochrome c551 peroxidase</fullName>
        <ecNumber evidence="6">1.11.1.5</ecNumber>
    </submittedName>
</protein>
<dbReference type="Pfam" id="PF01263">
    <property type="entry name" value="Aldose_epim"/>
    <property type="match status" value="1"/>
</dbReference>
<evidence type="ECO:0000259" key="5">
    <source>
        <dbReference type="PROSITE" id="PS51007"/>
    </source>
</evidence>
<dbReference type="InterPro" id="IPR009056">
    <property type="entry name" value="Cyt_c-like_dom"/>
</dbReference>
<dbReference type="Gene3D" id="2.70.98.10">
    <property type="match status" value="1"/>
</dbReference>
<dbReference type="PANTHER" id="PTHR10091">
    <property type="entry name" value="ALDOSE-1-EPIMERASE"/>
    <property type="match status" value="1"/>
</dbReference>
<proteinExistence type="predicted"/>
<dbReference type="Proteomes" id="UP000050783">
    <property type="component" value="Unassembled WGS sequence"/>
</dbReference>
<dbReference type="Gene3D" id="1.10.760.10">
    <property type="entry name" value="Cytochrome c-like domain"/>
    <property type="match status" value="2"/>
</dbReference>
<dbReference type="GO" id="GO:0004130">
    <property type="term" value="F:cytochrome-c peroxidase activity"/>
    <property type="evidence" value="ECO:0007669"/>
    <property type="project" value="UniProtKB-EC"/>
</dbReference>
<dbReference type="GO" id="GO:0009055">
    <property type="term" value="F:electron transfer activity"/>
    <property type="evidence" value="ECO:0007669"/>
    <property type="project" value="InterPro"/>
</dbReference>
<evidence type="ECO:0000313" key="7">
    <source>
        <dbReference type="Proteomes" id="UP000050783"/>
    </source>
</evidence>
<name>A0A0P1EAD4_9RHOB</name>
<keyword evidence="2 4" id="KW-0479">Metal-binding</keyword>
<gene>
    <name evidence="6" type="primary">ccp_1</name>
    <name evidence="6" type="ORF">RUA4292_00463</name>
</gene>
<evidence type="ECO:0000256" key="3">
    <source>
        <dbReference type="ARBA" id="ARBA00023004"/>
    </source>
</evidence>
<dbReference type="PROSITE" id="PS51007">
    <property type="entry name" value="CYTC"/>
    <property type="match status" value="1"/>
</dbReference>
<dbReference type="GO" id="GO:0004034">
    <property type="term" value="F:aldose 1-epimerase activity"/>
    <property type="evidence" value="ECO:0007669"/>
    <property type="project" value="TreeGrafter"/>
</dbReference>
<dbReference type="STRING" id="81569.RUM4293_03696"/>
<sequence>MVEVGKPSRFETVILTDGDMRASVLNNGAYTQGWWYKDVWHILGFDDLNKYFTDKTYLGATVGRVANRLGGARFELEGACFELNANESENTLRGGAEGLSKQFWNLEQTAPNEVVMSYLSHDGESDFPGNVRFEVSVTQRNPWSTYTLQGHSDRPTPISLSQHNYYTLGSAKGVDAHDLELASERYLEIEKQGVPSGGLCSTKDSELDFSTPRSIGHVPMPIDHYFCFEQALDPTDPVTKFTASFALFLAAYADQPGAQVYSVANMAKPLRGSSGSCIEPSGCPKNRTGMNSRSRSRKVAMRVRLFIPIISFLIAGTSANAQELGPPPTFLEPDFDRVELGQLLFYDPILSGNKNISCATCHHPKLGTSDGLSLGIGEGGIGLGSERRLDPENSPEQRIPRNSPALWNLGATEFTTFFHDGRLEADPTQPNGIRTPLGTHMRPGFQSALAAQAMFPVLSPDEMAGHYSENDVSKAVRLGLLTQQGGAWDLIAARVAAIPEYKQRFDAITPGSEISFTAIANVIADFIAFEWRSDNSPFDRAMRGESKLPEDAEFGMNLFYGKAGCSSCHAGWFQTDHKFHSIGLPQIGPGKATRFESHVRDDGRLRVTGRAEDAFTFRTPSLRNVMRTAPYGHNGAFARLEDIVRHHLDPVTSLRNYNVEMALLPDFPGSEDETPLLEQQHLDAIANSNSLSKTTLTDHEVDALLSFLASLEDPAQRLGVPAQVPSGLPVDQ</sequence>